<keyword evidence="2" id="KW-0732">Signal</keyword>
<feature type="region of interest" description="Disordered" evidence="1">
    <location>
        <begin position="106"/>
        <end position="174"/>
    </location>
</feature>
<gene>
    <name evidence="3" type="ORF">Lmor_3014</name>
    <name evidence="4" type="ORF">NCTC12239_02429</name>
</gene>
<evidence type="ECO:0000256" key="2">
    <source>
        <dbReference type="SAM" id="SignalP"/>
    </source>
</evidence>
<reference evidence="3 5" key="1">
    <citation type="submission" date="2015-11" db="EMBL/GenBank/DDBJ databases">
        <title>Genomic analysis of 38 Legionella species identifies large and diverse effector repertoires.</title>
        <authorList>
            <person name="Burstein D."/>
            <person name="Amaro F."/>
            <person name="Zusman T."/>
            <person name="Lifshitz Z."/>
            <person name="Cohen O."/>
            <person name="Gilbert J.A."/>
            <person name="Pupko T."/>
            <person name="Shuman H.A."/>
            <person name="Segal G."/>
        </authorList>
    </citation>
    <scope>NUCLEOTIDE SEQUENCE [LARGE SCALE GENOMIC DNA]</scope>
    <source>
        <strain evidence="3 5">ATCC 43877</strain>
    </source>
</reference>
<dbReference type="STRING" id="39962.Lmor_3014"/>
<dbReference type="EMBL" id="UGOG01000001">
    <property type="protein sequence ID" value="STX63484.1"/>
    <property type="molecule type" value="Genomic_DNA"/>
</dbReference>
<keyword evidence="5" id="KW-1185">Reference proteome</keyword>
<dbReference type="Proteomes" id="UP000054985">
    <property type="component" value="Unassembled WGS sequence"/>
</dbReference>
<dbReference type="PROSITE" id="PS51257">
    <property type="entry name" value="PROKAR_LIPOPROTEIN"/>
    <property type="match status" value="1"/>
</dbReference>
<dbReference type="Proteomes" id="UP000254040">
    <property type="component" value="Unassembled WGS sequence"/>
</dbReference>
<feature type="compositionally biased region" description="Low complexity" evidence="1">
    <location>
        <begin position="106"/>
        <end position="123"/>
    </location>
</feature>
<organism evidence="4 6">
    <name type="scientific">Legionella moravica</name>
    <dbReference type="NCBI Taxonomy" id="39962"/>
    <lineage>
        <taxon>Bacteria</taxon>
        <taxon>Pseudomonadati</taxon>
        <taxon>Pseudomonadota</taxon>
        <taxon>Gammaproteobacteria</taxon>
        <taxon>Legionellales</taxon>
        <taxon>Legionellaceae</taxon>
        <taxon>Legionella</taxon>
    </lineage>
</organism>
<evidence type="ECO:0000313" key="3">
    <source>
        <dbReference type="EMBL" id="KTD30907.1"/>
    </source>
</evidence>
<feature type="compositionally biased region" description="Polar residues" evidence="1">
    <location>
        <begin position="133"/>
        <end position="161"/>
    </location>
</feature>
<evidence type="ECO:0000313" key="5">
    <source>
        <dbReference type="Proteomes" id="UP000054985"/>
    </source>
</evidence>
<feature type="chain" id="PRO_5016607272" description="Lipoprotein" evidence="2">
    <location>
        <begin position="22"/>
        <end position="174"/>
    </location>
</feature>
<dbReference type="EMBL" id="LNYN01000042">
    <property type="protein sequence ID" value="KTD30907.1"/>
    <property type="molecule type" value="Genomic_DNA"/>
</dbReference>
<evidence type="ECO:0000256" key="1">
    <source>
        <dbReference type="SAM" id="MobiDB-lite"/>
    </source>
</evidence>
<dbReference type="AlphaFoldDB" id="A0A378JY47"/>
<accession>A0A378JY47</accession>
<evidence type="ECO:0008006" key="7">
    <source>
        <dbReference type="Google" id="ProtNLM"/>
    </source>
</evidence>
<sequence length="174" mass="18705">MRYLVSSLLALPLLTSCTVVEQQYYDRGYSIPAPMVEVRPVNPHRHFHANPVYRPAQAGGVYHGHPDAYANKVLISPRPRPAQIDVKNNVHGHTGAVGTVHGHAGNSGTVHGHAGSAGTTHGHTPTDNRAALQHSQNHGVSNQAKVNPSGTINRGNAQVHNKNQDVHTKSHGHR</sequence>
<feature type="signal peptide" evidence="2">
    <location>
        <begin position="1"/>
        <end position="21"/>
    </location>
</feature>
<proteinExistence type="predicted"/>
<evidence type="ECO:0000313" key="6">
    <source>
        <dbReference type="Proteomes" id="UP000254040"/>
    </source>
</evidence>
<dbReference type="RefSeq" id="WP_051190692.1">
    <property type="nucleotide sequence ID" value="NZ_CAAAJG010000028.1"/>
</dbReference>
<reference evidence="4 6" key="2">
    <citation type="submission" date="2018-06" db="EMBL/GenBank/DDBJ databases">
        <authorList>
            <consortium name="Pathogen Informatics"/>
            <person name="Doyle S."/>
        </authorList>
    </citation>
    <scope>NUCLEOTIDE SEQUENCE [LARGE SCALE GENOMIC DNA]</scope>
    <source>
        <strain evidence="4 6">NCTC12239</strain>
    </source>
</reference>
<evidence type="ECO:0000313" key="4">
    <source>
        <dbReference type="EMBL" id="STX63484.1"/>
    </source>
</evidence>
<protein>
    <recommendedName>
        <fullName evidence="7">Lipoprotein</fullName>
    </recommendedName>
</protein>
<name>A0A378JY47_9GAMM</name>